<organism evidence="1 2">
    <name type="scientific">Sutcliffiella rhizosphaerae</name>
    <dbReference type="NCBI Taxonomy" id="2880967"/>
    <lineage>
        <taxon>Bacteria</taxon>
        <taxon>Bacillati</taxon>
        <taxon>Bacillota</taxon>
        <taxon>Bacilli</taxon>
        <taxon>Bacillales</taxon>
        <taxon>Bacillaceae</taxon>
        <taxon>Sutcliffiella</taxon>
    </lineage>
</organism>
<reference evidence="1 2" key="1">
    <citation type="submission" date="2021-10" db="EMBL/GenBank/DDBJ databases">
        <authorList>
            <person name="Criscuolo A."/>
        </authorList>
    </citation>
    <scope>NUCLEOTIDE SEQUENCE [LARGE SCALE GENOMIC DNA]</scope>
    <source>
        <strain evidence="2">CIP 111883</strain>
    </source>
</reference>
<protein>
    <submittedName>
        <fullName evidence="1">Uncharacterized protein</fullName>
    </submittedName>
</protein>
<gene>
    <name evidence="1" type="ORF">BACCIP111883_02682</name>
</gene>
<dbReference type="Proteomes" id="UP000789833">
    <property type="component" value="Unassembled WGS sequence"/>
</dbReference>
<evidence type="ECO:0000313" key="1">
    <source>
        <dbReference type="EMBL" id="CAG9621891.1"/>
    </source>
</evidence>
<evidence type="ECO:0000313" key="2">
    <source>
        <dbReference type="Proteomes" id="UP000789833"/>
    </source>
</evidence>
<keyword evidence="2" id="KW-1185">Reference proteome</keyword>
<dbReference type="EMBL" id="CAKJTJ010000014">
    <property type="protein sequence ID" value="CAG9621891.1"/>
    <property type="molecule type" value="Genomic_DNA"/>
</dbReference>
<name>A0ABN8AD39_9BACI</name>
<comment type="caution">
    <text evidence="1">The sequence shown here is derived from an EMBL/GenBank/DDBJ whole genome shotgun (WGS) entry which is preliminary data.</text>
</comment>
<accession>A0ABN8AD39</accession>
<dbReference type="RefSeq" id="WP_230501870.1">
    <property type="nucleotide sequence ID" value="NZ_CAKJTJ010000014.1"/>
</dbReference>
<sequence>MAFGINRKELEDWKQQVSSGEIAFITHFWVHPRFEGITSVTKVGCNDVHKLVSWGRKYGLQEQWIHKRNLFPHFDLIGEKQLEVLNQEGQWEQLKRFF</sequence>
<proteinExistence type="predicted"/>